<keyword evidence="2" id="KW-0812">Transmembrane</keyword>
<keyword evidence="2" id="KW-0472">Membrane</keyword>
<feature type="region of interest" description="Disordered" evidence="1">
    <location>
        <begin position="292"/>
        <end position="327"/>
    </location>
</feature>
<feature type="region of interest" description="Disordered" evidence="1">
    <location>
        <begin position="1"/>
        <end position="79"/>
    </location>
</feature>
<dbReference type="InterPro" id="IPR029069">
    <property type="entry name" value="HotDog_dom_sf"/>
</dbReference>
<dbReference type="Proteomes" id="UP000774617">
    <property type="component" value="Unassembled WGS sequence"/>
</dbReference>
<dbReference type="EMBL" id="JAGTJR010000001">
    <property type="protein sequence ID" value="KAH7065026.1"/>
    <property type="molecule type" value="Genomic_DNA"/>
</dbReference>
<keyword evidence="2" id="KW-1133">Transmembrane helix</keyword>
<dbReference type="PANTHER" id="PTHR47260:SF1">
    <property type="entry name" value="UPF0644 PROTEIN PB2B4.06"/>
    <property type="match status" value="1"/>
</dbReference>
<name>A0ABQ8GUT6_9PEZI</name>
<keyword evidence="4" id="KW-1185">Reference proteome</keyword>
<protein>
    <recommendedName>
        <fullName evidence="5">Thioesterase domain-containing protein</fullName>
    </recommendedName>
</protein>
<feature type="compositionally biased region" description="Pro residues" evidence="1">
    <location>
        <begin position="66"/>
        <end position="75"/>
    </location>
</feature>
<evidence type="ECO:0008006" key="5">
    <source>
        <dbReference type="Google" id="ProtNLM"/>
    </source>
</evidence>
<dbReference type="Gene3D" id="3.10.129.10">
    <property type="entry name" value="Hotdog Thioesterase"/>
    <property type="match status" value="1"/>
</dbReference>
<gene>
    <name evidence="3" type="ORF">B0J12DRAFT_734411</name>
</gene>
<feature type="transmembrane region" description="Helical" evidence="2">
    <location>
        <begin position="84"/>
        <end position="105"/>
    </location>
</feature>
<dbReference type="InterPro" id="IPR052061">
    <property type="entry name" value="PTE-AB_protein"/>
</dbReference>
<organism evidence="3 4">
    <name type="scientific">Macrophomina phaseolina</name>
    <dbReference type="NCBI Taxonomy" id="35725"/>
    <lineage>
        <taxon>Eukaryota</taxon>
        <taxon>Fungi</taxon>
        <taxon>Dikarya</taxon>
        <taxon>Ascomycota</taxon>
        <taxon>Pezizomycotina</taxon>
        <taxon>Dothideomycetes</taxon>
        <taxon>Dothideomycetes incertae sedis</taxon>
        <taxon>Botryosphaeriales</taxon>
        <taxon>Botryosphaeriaceae</taxon>
        <taxon>Macrophomina</taxon>
    </lineage>
</organism>
<reference evidence="3 4" key="1">
    <citation type="journal article" date="2021" name="Nat. Commun.">
        <title>Genetic determinants of endophytism in the Arabidopsis root mycobiome.</title>
        <authorList>
            <person name="Mesny F."/>
            <person name="Miyauchi S."/>
            <person name="Thiergart T."/>
            <person name="Pickel B."/>
            <person name="Atanasova L."/>
            <person name="Karlsson M."/>
            <person name="Huettel B."/>
            <person name="Barry K.W."/>
            <person name="Haridas S."/>
            <person name="Chen C."/>
            <person name="Bauer D."/>
            <person name="Andreopoulos W."/>
            <person name="Pangilinan J."/>
            <person name="LaButti K."/>
            <person name="Riley R."/>
            <person name="Lipzen A."/>
            <person name="Clum A."/>
            <person name="Drula E."/>
            <person name="Henrissat B."/>
            <person name="Kohler A."/>
            <person name="Grigoriev I.V."/>
            <person name="Martin F.M."/>
            <person name="Hacquard S."/>
        </authorList>
    </citation>
    <scope>NUCLEOTIDE SEQUENCE [LARGE SCALE GENOMIC DNA]</scope>
    <source>
        <strain evidence="3 4">MPI-SDFR-AT-0080</strain>
    </source>
</reference>
<evidence type="ECO:0000313" key="3">
    <source>
        <dbReference type="EMBL" id="KAH7065026.1"/>
    </source>
</evidence>
<accession>A0ABQ8GUT6</accession>
<feature type="compositionally biased region" description="Basic and acidic residues" evidence="1">
    <location>
        <begin position="305"/>
        <end position="319"/>
    </location>
</feature>
<dbReference type="PANTHER" id="PTHR47260">
    <property type="entry name" value="UPF0644 PROTEIN PB2B4.06"/>
    <property type="match status" value="1"/>
</dbReference>
<proteinExistence type="predicted"/>
<comment type="caution">
    <text evidence="3">The sequence shown here is derived from an EMBL/GenBank/DDBJ whole genome shotgun (WGS) entry which is preliminary data.</text>
</comment>
<evidence type="ECO:0000313" key="4">
    <source>
        <dbReference type="Proteomes" id="UP000774617"/>
    </source>
</evidence>
<feature type="compositionally biased region" description="Low complexity" evidence="1">
    <location>
        <begin position="28"/>
        <end position="65"/>
    </location>
</feature>
<dbReference type="SUPFAM" id="SSF54637">
    <property type="entry name" value="Thioesterase/thiol ester dehydrase-isomerase"/>
    <property type="match status" value="1"/>
</dbReference>
<evidence type="ECO:0000256" key="2">
    <source>
        <dbReference type="SAM" id="Phobius"/>
    </source>
</evidence>
<evidence type="ECO:0000256" key="1">
    <source>
        <dbReference type="SAM" id="MobiDB-lite"/>
    </source>
</evidence>
<sequence>MLLPLRRAPKGAYRTLSALPRPFSRPAPATTTSRPRFSSTTTTTTTTTTTRSTPSPPTAANTPPTEEQPPPPPPPRARRSLRPFILSTLFLAAGLVAGNIVRFTIAPPPLPDPGTDMDDALQGKLRDELDALPVVREHEALLSSSGGEWVEVEAWGALGGARRPRPQLGGRTVAWGKERRGGLSAALPLLDDERHVVSQTLAAMKGFGPARRFANRRTRESVTVFWVGGGLTGWPGVAHGGALATAFLEAFGWVGGKAPEDKRTAEPAKLTLTYLAPTMASNFFVLKAAPASSPAPRTDLPPQKDMTKRPVPSDERPSDGGEEWSGTLQAVQGRVCVKANAVLAQ</sequence>